<feature type="domain" description="HTH rpiR-type" evidence="4">
    <location>
        <begin position="2"/>
        <end position="78"/>
    </location>
</feature>
<evidence type="ECO:0000256" key="2">
    <source>
        <dbReference type="ARBA" id="ARBA00023125"/>
    </source>
</evidence>
<evidence type="ECO:0000313" key="6">
    <source>
        <dbReference type="EMBL" id="AQS53541.1"/>
    </source>
</evidence>
<dbReference type="SUPFAM" id="SSF53697">
    <property type="entry name" value="SIS domain"/>
    <property type="match status" value="1"/>
</dbReference>
<dbReference type="PROSITE" id="PS51071">
    <property type="entry name" value="HTH_RPIR"/>
    <property type="match status" value="1"/>
</dbReference>
<evidence type="ECO:0000259" key="5">
    <source>
        <dbReference type="PROSITE" id="PS51464"/>
    </source>
</evidence>
<evidence type="ECO:0000256" key="1">
    <source>
        <dbReference type="ARBA" id="ARBA00023015"/>
    </source>
</evidence>
<dbReference type="PANTHER" id="PTHR30514:SF1">
    <property type="entry name" value="HTH-TYPE TRANSCRIPTIONAL REGULATOR HEXR-RELATED"/>
    <property type="match status" value="1"/>
</dbReference>
<keyword evidence="1" id="KW-0805">Transcription regulation</keyword>
<dbReference type="PANTHER" id="PTHR30514">
    <property type="entry name" value="GLUCOKINASE"/>
    <property type="match status" value="1"/>
</dbReference>
<dbReference type="AlphaFoldDB" id="A0A1S6IPQ6"/>
<dbReference type="InterPro" id="IPR000281">
    <property type="entry name" value="HTH_RpiR"/>
</dbReference>
<dbReference type="STRING" id="708126.BW727_101174"/>
<dbReference type="RefSeq" id="WP_062468901.1">
    <property type="nucleotide sequence ID" value="NZ_BBYN01000010.1"/>
</dbReference>
<dbReference type="EMBL" id="CP019728">
    <property type="protein sequence ID" value="AQS53541.1"/>
    <property type="molecule type" value="Genomic_DNA"/>
</dbReference>
<dbReference type="Proteomes" id="UP000188993">
    <property type="component" value="Chromosome"/>
</dbReference>
<dbReference type="GO" id="GO:0003677">
    <property type="term" value="F:DNA binding"/>
    <property type="evidence" value="ECO:0007669"/>
    <property type="project" value="UniProtKB-KW"/>
</dbReference>
<dbReference type="GO" id="GO:1901135">
    <property type="term" value="P:carbohydrate derivative metabolic process"/>
    <property type="evidence" value="ECO:0007669"/>
    <property type="project" value="InterPro"/>
</dbReference>
<organism evidence="6 7">
    <name type="scientific">Jeotgalibaca dankookensis</name>
    <dbReference type="NCBI Taxonomy" id="708126"/>
    <lineage>
        <taxon>Bacteria</taxon>
        <taxon>Bacillati</taxon>
        <taxon>Bacillota</taxon>
        <taxon>Bacilli</taxon>
        <taxon>Lactobacillales</taxon>
        <taxon>Carnobacteriaceae</taxon>
        <taxon>Jeotgalibaca</taxon>
    </lineage>
</organism>
<dbReference type="OrthoDB" id="3684496at2"/>
<dbReference type="PROSITE" id="PS51464">
    <property type="entry name" value="SIS"/>
    <property type="match status" value="1"/>
</dbReference>
<evidence type="ECO:0000313" key="7">
    <source>
        <dbReference type="Proteomes" id="UP000188993"/>
    </source>
</evidence>
<sequence length="281" mass="32276">MAIITLKLKEYKKDASPTEIAIIDFILKNSQETSRMTVYKLAEKTFSSPSTIIRLCKKNGYSGYREFMKDLIYEQAVQTNYKNKTISDLKRTDEVEDIIYKVTHKNIQTLEETEKMIDTEVIKACVNKLFECDRITLFGIGASLIVAKDAQLKFTRINKMAYVSEDWHTQLLMAKNMSERDVALVISYSGQTKEMITCTQTAKENGATVISITKAEESPINRLSDYAIYVPSNEVSFRSGAMSSRMSQLNVIDILYTSYINKIYEESLEILEKTQIKKERY</sequence>
<dbReference type="InterPro" id="IPR036388">
    <property type="entry name" value="WH-like_DNA-bd_sf"/>
</dbReference>
<protein>
    <submittedName>
        <fullName evidence="6">Putative HTH-type transcriptional regulator YbbH</fullName>
    </submittedName>
</protein>
<name>A0A1S6IPQ6_9LACT</name>
<dbReference type="Pfam" id="PF01418">
    <property type="entry name" value="HTH_6"/>
    <property type="match status" value="1"/>
</dbReference>
<evidence type="ECO:0000259" key="4">
    <source>
        <dbReference type="PROSITE" id="PS51071"/>
    </source>
</evidence>
<dbReference type="Gene3D" id="3.40.50.10490">
    <property type="entry name" value="Glucose-6-phosphate isomerase like protein, domain 1"/>
    <property type="match status" value="1"/>
</dbReference>
<gene>
    <name evidence="6" type="primary">ybbH_1</name>
    <name evidence="6" type="ORF">BW727_101174</name>
</gene>
<keyword evidence="3" id="KW-0804">Transcription</keyword>
<dbReference type="InterPro" id="IPR047640">
    <property type="entry name" value="RpiR-like"/>
</dbReference>
<proteinExistence type="predicted"/>
<dbReference type="GO" id="GO:0003700">
    <property type="term" value="F:DNA-binding transcription factor activity"/>
    <property type="evidence" value="ECO:0007669"/>
    <property type="project" value="InterPro"/>
</dbReference>
<keyword evidence="2" id="KW-0238">DNA-binding</keyword>
<accession>A0A1S6IPQ6</accession>
<dbReference type="InterPro" id="IPR046348">
    <property type="entry name" value="SIS_dom_sf"/>
</dbReference>
<keyword evidence="7" id="KW-1185">Reference proteome</keyword>
<dbReference type="SUPFAM" id="SSF46689">
    <property type="entry name" value="Homeodomain-like"/>
    <property type="match status" value="1"/>
</dbReference>
<dbReference type="InterPro" id="IPR035472">
    <property type="entry name" value="RpiR-like_SIS"/>
</dbReference>
<dbReference type="InterPro" id="IPR001347">
    <property type="entry name" value="SIS_dom"/>
</dbReference>
<dbReference type="GO" id="GO:0097367">
    <property type="term" value="F:carbohydrate derivative binding"/>
    <property type="evidence" value="ECO:0007669"/>
    <property type="project" value="InterPro"/>
</dbReference>
<dbReference type="InterPro" id="IPR009057">
    <property type="entry name" value="Homeodomain-like_sf"/>
</dbReference>
<dbReference type="Gene3D" id="1.10.10.10">
    <property type="entry name" value="Winged helix-like DNA-binding domain superfamily/Winged helix DNA-binding domain"/>
    <property type="match status" value="1"/>
</dbReference>
<dbReference type="CDD" id="cd05013">
    <property type="entry name" value="SIS_RpiR"/>
    <property type="match status" value="1"/>
</dbReference>
<reference evidence="6 7" key="1">
    <citation type="journal article" date="2014" name="Int. J. Syst. Evol. Microbiol.">
        <title>Jeotgalibaca dankookensis gen. nov., sp. nov., a member of the family Carnobacteriaceae, isolated from seujeot (Korean traditional food).</title>
        <authorList>
            <person name="Lee D.G."/>
            <person name="Trujillo M.E."/>
            <person name="Kang H."/>
            <person name="Ahn T.Y."/>
        </authorList>
    </citation>
    <scope>NUCLEOTIDE SEQUENCE [LARGE SCALE GENOMIC DNA]</scope>
    <source>
        <strain evidence="6 7">EX-07</strain>
    </source>
</reference>
<dbReference type="Pfam" id="PF01380">
    <property type="entry name" value="SIS"/>
    <property type="match status" value="1"/>
</dbReference>
<evidence type="ECO:0000256" key="3">
    <source>
        <dbReference type="ARBA" id="ARBA00023163"/>
    </source>
</evidence>
<feature type="domain" description="SIS" evidence="5">
    <location>
        <begin position="125"/>
        <end position="265"/>
    </location>
</feature>
<dbReference type="KEGG" id="jda:BW727_101174"/>